<dbReference type="InterPro" id="IPR052340">
    <property type="entry name" value="RNase_Y/CdgJ"/>
</dbReference>
<keyword evidence="4" id="KW-1185">Reference proteome</keyword>
<dbReference type="InterPro" id="IPR006674">
    <property type="entry name" value="HD_domain"/>
</dbReference>
<dbReference type="CDD" id="cd00077">
    <property type="entry name" value="HDc"/>
    <property type="match status" value="1"/>
</dbReference>
<feature type="domain" description="HD" evidence="1">
    <location>
        <begin position="105"/>
        <end position="226"/>
    </location>
</feature>
<dbReference type="PANTHER" id="PTHR33525:SF3">
    <property type="entry name" value="RIBONUCLEASE Y"/>
    <property type="match status" value="1"/>
</dbReference>
<dbReference type="Gene3D" id="1.10.3210.10">
    <property type="entry name" value="Hypothetical protein af1432"/>
    <property type="match status" value="1"/>
</dbReference>
<dbReference type="InterPro" id="IPR006675">
    <property type="entry name" value="HDIG_dom"/>
</dbReference>
<sequence>MLNLSPEAILASLPKLPAFPRIVTQILAVLDDDNASLSALVNHLQRDPVIAGRVLSAANASQFAHRTLGGVSSAVSFIGMRRVREIVLTTSMLDFSRNLRVPKFFWEHSLAVGICTHELAREFNLDEDRALVAGLLHDIGKLWMAYLHSQEEQKVEDILSSQPRPLCEVEREVFGMDHCAIGAIIARYWKLPEEIIEAIVEHHRPNRPDLGKLAAAVHVAEAICNGLDLPLRNDNQVIEISVPALQALEMDWNADMSDLLGRVDARFQHARALVQ</sequence>
<dbReference type="RefSeq" id="WP_091190362.1">
    <property type="nucleotide sequence ID" value="NZ_FOVE01000002.1"/>
</dbReference>
<proteinExistence type="predicted"/>
<evidence type="ECO:0000259" key="1">
    <source>
        <dbReference type="PROSITE" id="PS51831"/>
    </source>
</evidence>
<organism evidence="3 4">
    <name type="scientific">Formivibrio citricus</name>
    <dbReference type="NCBI Taxonomy" id="83765"/>
    <lineage>
        <taxon>Bacteria</taxon>
        <taxon>Pseudomonadati</taxon>
        <taxon>Pseudomonadota</taxon>
        <taxon>Betaproteobacteria</taxon>
        <taxon>Neisseriales</taxon>
        <taxon>Chitinibacteraceae</taxon>
        <taxon>Formivibrio</taxon>
    </lineage>
</organism>
<dbReference type="Proteomes" id="UP000242869">
    <property type="component" value="Unassembled WGS sequence"/>
</dbReference>
<evidence type="ECO:0000313" key="3">
    <source>
        <dbReference type="EMBL" id="SFN03932.1"/>
    </source>
</evidence>
<name>A0A1I4VRR1_9NEIS</name>
<reference evidence="4" key="1">
    <citation type="submission" date="2016-10" db="EMBL/GenBank/DDBJ databases">
        <authorList>
            <person name="Varghese N."/>
            <person name="Submissions S."/>
        </authorList>
    </citation>
    <scope>NUCLEOTIDE SEQUENCE [LARGE SCALE GENOMIC DNA]</scope>
    <source>
        <strain evidence="4">DSM 6150</strain>
    </source>
</reference>
<dbReference type="InterPro" id="IPR003607">
    <property type="entry name" value="HD/PDEase_dom"/>
</dbReference>
<dbReference type="EMBL" id="FOVE01000002">
    <property type="protein sequence ID" value="SFN03932.1"/>
    <property type="molecule type" value="Genomic_DNA"/>
</dbReference>
<evidence type="ECO:0000313" key="4">
    <source>
        <dbReference type="Proteomes" id="UP000242869"/>
    </source>
</evidence>
<dbReference type="SMART" id="SM00471">
    <property type="entry name" value="HDc"/>
    <property type="match status" value="1"/>
</dbReference>
<dbReference type="SUPFAM" id="SSF109604">
    <property type="entry name" value="HD-domain/PDEase-like"/>
    <property type="match status" value="1"/>
</dbReference>
<dbReference type="NCBIfam" id="TIGR00277">
    <property type="entry name" value="HDIG"/>
    <property type="match status" value="1"/>
</dbReference>
<dbReference type="OrthoDB" id="9797768at2"/>
<feature type="domain" description="HDOD" evidence="2">
    <location>
        <begin position="16"/>
        <end position="205"/>
    </location>
</feature>
<dbReference type="PROSITE" id="PS51833">
    <property type="entry name" value="HDOD"/>
    <property type="match status" value="1"/>
</dbReference>
<evidence type="ECO:0000259" key="2">
    <source>
        <dbReference type="PROSITE" id="PS51833"/>
    </source>
</evidence>
<dbReference type="PROSITE" id="PS51831">
    <property type="entry name" value="HD"/>
    <property type="match status" value="1"/>
</dbReference>
<dbReference type="Pfam" id="PF08668">
    <property type="entry name" value="HDOD"/>
    <property type="match status" value="1"/>
</dbReference>
<dbReference type="InterPro" id="IPR013976">
    <property type="entry name" value="HDOD"/>
</dbReference>
<dbReference type="STRING" id="83765.SAMN05660284_00350"/>
<dbReference type="PANTHER" id="PTHR33525">
    <property type="match status" value="1"/>
</dbReference>
<gene>
    <name evidence="3" type="ORF">SAMN05660284_00350</name>
</gene>
<dbReference type="AlphaFoldDB" id="A0A1I4VRR1"/>
<protein>
    <submittedName>
        <fullName evidence="3">HDIG domain-containing protein</fullName>
    </submittedName>
</protein>
<accession>A0A1I4VRR1</accession>